<accession>A0A563U3S1</accession>
<organism evidence="4 5">
    <name type="scientific">Mucilaginibacter achroorhodeus</name>
    <dbReference type="NCBI Taxonomy" id="2599294"/>
    <lineage>
        <taxon>Bacteria</taxon>
        <taxon>Pseudomonadati</taxon>
        <taxon>Bacteroidota</taxon>
        <taxon>Sphingobacteriia</taxon>
        <taxon>Sphingobacteriales</taxon>
        <taxon>Sphingobacteriaceae</taxon>
        <taxon>Mucilaginibacter</taxon>
    </lineage>
</organism>
<dbReference type="OrthoDB" id="853367at2"/>
<dbReference type="RefSeq" id="WP_146270949.1">
    <property type="nucleotide sequence ID" value="NZ_VOEI01000003.1"/>
</dbReference>
<evidence type="ECO:0000259" key="3">
    <source>
        <dbReference type="PROSITE" id="PS51123"/>
    </source>
</evidence>
<proteinExistence type="predicted"/>
<feature type="domain" description="OmpA-like" evidence="3">
    <location>
        <begin position="94"/>
        <end position="213"/>
    </location>
</feature>
<dbReference type="InterPro" id="IPR036737">
    <property type="entry name" value="OmpA-like_sf"/>
</dbReference>
<dbReference type="Pfam" id="PF00691">
    <property type="entry name" value="OmpA"/>
    <property type="match status" value="1"/>
</dbReference>
<evidence type="ECO:0000313" key="4">
    <source>
        <dbReference type="EMBL" id="TWR25973.1"/>
    </source>
</evidence>
<comment type="caution">
    <text evidence="4">The sequence shown here is derived from an EMBL/GenBank/DDBJ whole genome shotgun (WGS) entry which is preliminary data.</text>
</comment>
<dbReference type="PANTHER" id="PTHR30329:SF21">
    <property type="entry name" value="LIPOPROTEIN YIAD-RELATED"/>
    <property type="match status" value="1"/>
</dbReference>
<keyword evidence="5" id="KW-1185">Reference proteome</keyword>
<gene>
    <name evidence="4" type="ORF">FPZ42_10075</name>
</gene>
<keyword evidence="1 2" id="KW-0472">Membrane</keyword>
<dbReference type="PANTHER" id="PTHR30329">
    <property type="entry name" value="STATOR ELEMENT OF FLAGELLAR MOTOR COMPLEX"/>
    <property type="match status" value="1"/>
</dbReference>
<dbReference type="GO" id="GO:0016020">
    <property type="term" value="C:membrane"/>
    <property type="evidence" value="ECO:0007669"/>
    <property type="project" value="UniProtKB-UniRule"/>
</dbReference>
<dbReference type="SUPFAM" id="SSF103088">
    <property type="entry name" value="OmpA-like"/>
    <property type="match status" value="1"/>
</dbReference>
<keyword evidence="2" id="KW-1133">Transmembrane helix</keyword>
<feature type="transmembrane region" description="Helical" evidence="2">
    <location>
        <begin position="12"/>
        <end position="32"/>
    </location>
</feature>
<dbReference type="EMBL" id="VOEI01000003">
    <property type="protein sequence ID" value="TWR25973.1"/>
    <property type="molecule type" value="Genomic_DNA"/>
</dbReference>
<protein>
    <submittedName>
        <fullName evidence="4">OmpA family protein</fullName>
    </submittedName>
</protein>
<dbReference type="CDD" id="cd07185">
    <property type="entry name" value="OmpA_C-like"/>
    <property type="match status" value="1"/>
</dbReference>
<dbReference type="Proteomes" id="UP000318010">
    <property type="component" value="Unassembled WGS sequence"/>
</dbReference>
<keyword evidence="2" id="KW-0812">Transmembrane</keyword>
<dbReference type="InterPro" id="IPR050330">
    <property type="entry name" value="Bact_OuterMem_StrucFunc"/>
</dbReference>
<sequence>MAQLDVQPKKHSSAWLLIIFIILAAGAAVLLYKGCNKSSPLKADQSDTTKTDTTKLDSNAIATTPPDWNSIDFKIPRSNYDEVTDTAIIVKANDRYTIYSIGEDVLFKKGESKIMPSAEATLREVSKSILKRYKDANVGVYSHIDSTGGAAADKSLSAARTLAVKDWLTKVGRLPEDQISVHSVGEQQPLGTNGANKAGVLNPTVEIVAFPGKALQ</sequence>
<evidence type="ECO:0000256" key="1">
    <source>
        <dbReference type="PROSITE-ProRule" id="PRU00473"/>
    </source>
</evidence>
<dbReference type="PROSITE" id="PS51123">
    <property type="entry name" value="OMPA_2"/>
    <property type="match status" value="1"/>
</dbReference>
<name>A0A563U3S1_9SPHI</name>
<evidence type="ECO:0000256" key="2">
    <source>
        <dbReference type="SAM" id="Phobius"/>
    </source>
</evidence>
<dbReference type="InterPro" id="IPR006665">
    <property type="entry name" value="OmpA-like"/>
</dbReference>
<reference evidence="4 5" key="1">
    <citation type="submission" date="2019-07" db="EMBL/GenBank/DDBJ databases">
        <authorList>
            <person name="Kim J."/>
        </authorList>
    </citation>
    <scope>NUCLEOTIDE SEQUENCE [LARGE SCALE GENOMIC DNA]</scope>
    <source>
        <strain evidence="4 5">MJ1a</strain>
    </source>
</reference>
<dbReference type="Gene3D" id="3.30.1330.60">
    <property type="entry name" value="OmpA-like domain"/>
    <property type="match status" value="1"/>
</dbReference>
<evidence type="ECO:0000313" key="5">
    <source>
        <dbReference type="Proteomes" id="UP000318010"/>
    </source>
</evidence>
<dbReference type="AlphaFoldDB" id="A0A563U3S1"/>